<sequence>MSQVQGKEPKGLLGKSKMAMDVLHPLRQVLDSGHAVQQSVPASLASGFLFSAPVASTGAQTSGLLGPLSHLSSFALNIPPHSLLPPLNKTRDHQF</sequence>
<protein>
    <submittedName>
        <fullName evidence="1">Uncharacterized protein</fullName>
    </submittedName>
</protein>
<dbReference type="AlphaFoldDB" id="A0A8C4L6T7"/>
<evidence type="ECO:0000313" key="1">
    <source>
        <dbReference type="Ensembl" id="ENSEASP00005004668.1"/>
    </source>
</evidence>
<organism evidence="1">
    <name type="scientific">Equus asinus asinus</name>
    <dbReference type="NCBI Taxonomy" id="83772"/>
    <lineage>
        <taxon>Eukaryota</taxon>
        <taxon>Metazoa</taxon>
        <taxon>Chordata</taxon>
        <taxon>Craniata</taxon>
        <taxon>Vertebrata</taxon>
        <taxon>Euteleostomi</taxon>
        <taxon>Mammalia</taxon>
        <taxon>Eutheria</taxon>
        <taxon>Laurasiatheria</taxon>
        <taxon>Perissodactyla</taxon>
        <taxon>Equidae</taxon>
        <taxon>Equus</taxon>
    </lineage>
</organism>
<reference evidence="1" key="1">
    <citation type="submission" date="2023-03" db="UniProtKB">
        <authorList>
            <consortium name="Ensembl"/>
        </authorList>
    </citation>
    <scope>IDENTIFICATION</scope>
</reference>
<dbReference type="Ensembl" id="ENSEAST00005005118.1">
    <property type="protein sequence ID" value="ENSEASP00005004668.1"/>
    <property type="gene ID" value="ENSEASG00005003532.1"/>
</dbReference>
<accession>A0A8C4L6T7</accession>
<proteinExistence type="predicted"/>
<name>A0A8C4L6T7_EQUAS</name>
<dbReference type="OMA" id="RCDQMAM"/>